<evidence type="ECO:0000259" key="1">
    <source>
        <dbReference type="Pfam" id="PF12867"/>
    </source>
</evidence>
<dbReference type="KEGG" id="dsc:ABOD76_17445"/>
<reference evidence="2" key="1">
    <citation type="submission" date="2024-06" db="EMBL/GenBank/DDBJ databases">
        <title>Draft Genome Sequence of Deinococcus sonorensis Type Strain KR-87, a Biofilm Producing Representative of the Genus Deinococcus.</title>
        <authorList>
            <person name="Boren L.S."/>
            <person name="Grosso R.A."/>
            <person name="Hugenberg-Cox A.N."/>
            <person name="Hill J.T.E."/>
            <person name="Albert C.M."/>
            <person name="Tuohy J.M."/>
        </authorList>
    </citation>
    <scope>NUCLEOTIDE SEQUENCE</scope>
    <source>
        <strain evidence="2">KR-87</strain>
    </source>
</reference>
<feature type="domain" description="DinB-like" evidence="1">
    <location>
        <begin position="34"/>
        <end position="146"/>
    </location>
</feature>
<dbReference type="AlphaFoldDB" id="A0AAU7U9Q4"/>
<dbReference type="RefSeq" id="WP_350243244.1">
    <property type="nucleotide sequence ID" value="NZ_CP158299.1"/>
</dbReference>
<evidence type="ECO:0000313" key="2">
    <source>
        <dbReference type="EMBL" id="XBV85207.1"/>
    </source>
</evidence>
<gene>
    <name evidence="2" type="ORF">ABOD76_17445</name>
</gene>
<protein>
    <submittedName>
        <fullName evidence="2">DinB family protein</fullName>
    </submittedName>
</protein>
<dbReference type="EMBL" id="CP158299">
    <property type="protein sequence ID" value="XBV85207.1"/>
    <property type="molecule type" value="Genomic_DNA"/>
</dbReference>
<dbReference type="InterPro" id="IPR024775">
    <property type="entry name" value="DinB-like"/>
</dbReference>
<dbReference type="InterPro" id="IPR034660">
    <property type="entry name" value="DinB/YfiT-like"/>
</dbReference>
<name>A0AAU7U9Q4_9DEIO</name>
<organism evidence="2">
    <name type="scientific">Deinococcus sonorensis KR-87</name>
    <dbReference type="NCBI Taxonomy" id="694439"/>
    <lineage>
        <taxon>Bacteria</taxon>
        <taxon>Thermotogati</taxon>
        <taxon>Deinococcota</taxon>
        <taxon>Deinococci</taxon>
        <taxon>Deinococcales</taxon>
        <taxon>Deinococcaceae</taxon>
        <taxon>Deinococcus</taxon>
    </lineage>
</organism>
<dbReference type="Gene3D" id="1.20.120.450">
    <property type="entry name" value="dinb family like domain"/>
    <property type="match status" value="1"/>
</dbReference>
<dbReference type="Pfam" id="PF12867">
    <property type="entry name" value="DinB_2"/>
    <property type="match status" value="1"/>
</dbReference>
<sequence>MTQAPDPPPLLGPSPEALELLLDQGSAFVPPGRALDGLSAEDACRPVGGSPHTVAELVAHLRFWQQYTLALGRGEPAAPPAQAADGWPSVDPDGWDALRASFLDGLEDVKRLAREADLTRLVRGRDTLGHELTLHALHNAVHLGQVILLRRMLGAWPPPGGGDTW</sequence>
<dbReference type="SUPFAM" id="SSF109854">
    <property type="entry name" value="DinB/YfiT-like putative metalloenzymes"/>
    <property type="match status" value="1"/>
</dbReference>
<proteinExistence type="predicted"/>
<accession>A0AAU7U9Q4</accession>